<keyword evidence="5" id="KW-1185">Reference proteome</keyword>
<dbReference type="InterPro" id="IPR036365">
    <property type="entry name" value="PGBD-like_sf"/>
</dbReference>
<dbReference type="InterPro" id="IPR002477">
    <property type="entry name" value="Peptidoglycan-bd-like"/>
</dbReference>
<evidence type="ECO:0000259" key="3">
    <source>
        <dbReference type="SMART" id="SM00701"/>
    </source>
</evidence>
<dbReference type="InterPro" id="IPR002502">
    <property type="entry name" value="Amidase_domain"/>
</dbReference>
<comment type="similarity">
    <text evidence="1">Belongs to the N-acetylmuramoyl-L-alanine amidase 2 family.</text>
</comment>
<name>A0ABQ2S3W7_9DEIO</name>
<dbReference type="InterPro" id="IPR006619">
    <property type="entry name" value="PGRP_domain_met/bac"/>
</dbReference>
<dbReference type="SUPFAM" id="SSF55846">
    <property type="entry name" value="N-acetylmuramoyl-L-alanine amidase-like"/>
    <property type="match status" value="1"/>
</dbReference>
<dbReference type="PROSITE" id="PS51318">
    <property type="entry name" value="TAT"/>
    <property type="match status" value="1"/>
</dbReference>
<dbReference type="Gene3D" id="3.40.80.10">
    <property type="entry name" value="Peptidoglycan recognition protein-like"/>
    <property type="match status" value="1"/>
</dbReference>
<dbReference type="Gene3D" id="1.10.101.10">
    <property type="entry name" value="PGBD-like superfamily/PGBD"/>
    <property type="match status" value="2"/>
</dbReference>
<feature type="domain" description="N-acetylmuramoyl-L-alanine amidase" evidence="2">
    <location>
        <begin position="87"/>
        <end position="233"/>
    </location>
</feature>
<dbReference type="Pfam" id="PF01510">
    <property type="entry name" value="Amidase_2"/>
    <property type="match status" value="1"/>
</dbReference>
<evidence type="ECO:0000313" key="5">
    <source>
        <dbReference type="Proteomes" id="UP000644548"/>
    </source>
</evidence>
<protein>
    <submittedName>
        <fullName evidence="4">N-acetylmuramoyl-L-alanine amidase</fullName>
    </submittedName>
</protein>
<evidence type="ECO:0000256" key="1">
    <source>
        <dbReference type="ARBA" id="ARBA00007553"/>
    </source>
</evidence>
<evidence type="ECO:0000259" key="2">
    <source>
        <dbReference type="SMART" id="SM00644"/>
    </source>
</evidence>
<dbReference type="InterPro" id="IPR006311">
    <property type="entry name" value="TAT_signal"/>
</dbReference>
<dbReference type="InterPro" id="IPR036366">
    <property type="entry name" value="PGBDSf"/>
</dbReference>
<gene>
    <name evidence="4" type="ORF">GCM10008960_11260</name>
</gene>
<dbReference type="PANTHER" id="PTHR11022:SF41">
    <property type="entry name" value="PEPTIDOGLYCAN-RECOGNITION PROTEIN LC-RELATED"/>
    <property type="match status" value="1"/>
</dbReference>
<dbReference type="InterPro" id="IPR036505">
    <property type="entry name" value="Amidase/PGRP_sf"/>
</dbReference>
<dbReference type="InterPro" id="IPR015510">
    <property type="entry name" value="PGRP"/>
</dbReference>
<dbReference type="Proteomes" id="UP000644548">
    <property type="component" value="Unassembled WGS sequence"/>
</dbReference>
<dbReference type="EMBL" id="BMQN01000001">
    <property type="protein sequence ID" value="GGR85911.1"/>
    <property type="molecule type" value="Genomic_DNA"/>
</dbReference>
<proteinExistence type="inferred from homology"/>
<dbReference type="CDD" id="cd06583">
    <property type="entry name" value="PGRP"/>
    <property type="match status" value="1"/>
</dbReference>
<organism evidence="4 5">
    <name type="scientific">Deinococcus sedimenti</name>
    <dbReference type="NCBI Taxonomy" id="1867090"/>
    <lineage>
        <taxon>Bacteria</taxon>
        <taxon>Thermotogati</taxon>
        <taxon>Deinococcota</taxon>
        <taxon>Deinococci</taxon>
        <taxon>Deinococcales</taxon>
        <taxon>Deinococcaceae</taxon>
        <taxon>Deinococcus</taxon>
    </lineage>
</organism>
<accession>A0ABQ2S3W7</accession>
<dbReference type="PANTHER" id="PTHR11022">
    <property type="entry name" value="PEPTIDOGLYCAN RECOGNITION PROTEIN"/>
    <property type="match status" value="1"/>
</dbReference>
<dbReference type="SUPFAM" id="SSF47090">
    <property type="entry name" value="PGBD-like"/>
    <property type="match status" value="2"/>
</dbReference>
<evidence type="ECO:0000313" key="4">
    <source>
        <dbReference type="EMBL" id="GGR85911.1"/>
    </source>
</evidence>
<reference evidence="5" key="1">
    <citation type="journal article" date="2019" name="Int. J. Syst. Evol. Microbiol.">
        <title>The Global Catalogue of Microorganisms (GCM) 10K type strain sequencing project: providing services to taxonomists for standard genome sequencing and annotation.</title>
        <authorList>
            <consortium name="The Broad Institute Genomics Platform"/>
            <consortium name="The Broad Institute Genome Sequencing Center for Infectious Disease"/>
            <person name="Wu L."/>
            <person name="Ma J."/>
        </authorList>
    </citation>
    <scope>NUCLEOTIDE SEQUENCE [LARGE SCALE GENOMIC DNA]</scope>
    <source>
        <strain evidence="5">JCM 31405</strain>
    </source>
</reference>
<dbReference type="SMART" id="SM00701">
    <property type="entry name" value="PGRP"/>
    <property type="match status" value="1"/>
</dbReference>
<sequence length="387" mass="40619">MAPDRPSGQVVPFRPLVAVPIPHRSPQEKTMNNLHRRDVLRLGLLASASAALASCGVPLTRVPERLNSLAVAAPGVSTCAAWLAQPATAPIVMLAARPTRILVHHTASANTTDLSQAQAFSLARTIQQSHFSRGWIDSGQQFTISRGGYVLEGRHRSLEAAQGGAQHVQGAHCDGQNDVAVGIENEGTYMTVSPPGGQYSALVGLCAWLCQQYGIPATELYGHRDFNNTNCPGDVLYAKLPQLRADVAARLGVQVRIWPTTKTGMTGERVRSAQRLLIAAGQTLTADGSYGSGTARAVSAFQAGVALTADGLIGSATWERLIRTVRRGDSGPAVQAAQGQLAARGYAVTVDGAFGPATETAVKSFQTSRGLSADGVVGPNTWLALES</sequence>
<dbReference type="SMART" id="SM00644">
    <property type="entry name" value="Ami_2"/>
    <property type="match status" value="1"/>
</dbReference>
<feature type="domain" description="Peptidoglycan recognition protein family" evidence="3">
    <location>
        <begin position="74"/>
        <end position="227"/>
    </location>
</feature>
<comment type="caution">
    <text evidence="4">The sequence shown here is derived from an EMBL/GenBank/DDBJ whole genome shotgun (WGS) entry which is preliminary data.</text>
</comment>
<dbReference type="Pfam" id="PF01471">
    <property type="entry name" value="PG_binding_1"/>
    <property type="match status" value="2"/>
</dbReference>